<organism evidence="2 3">
    <name type="scientific">Methylobacterium trifolii</name>
    <dbReference type="NCBI Taxonomy" id="1003092"/>
    <lineage>
        <taxon>Bacteria</taxon>
        <taxon>Pseudomonadati</taxon>
        <taxon>Pseudomonadota</taxon>
        <taxon>Alphaproteobacteria</taxon>
        <taxon>Hyphomicrobiales</taxon>
        <taxon>Methylobacteriaceae</taxon>
        <taxon>Methylobacterium</taxon>
    </lineage>
</organism>
<keyword evidence="1" id="KW-0472">Membrane</keyword>
<keyword evidence="1" id="KW-0812">Transmembrane</keyword>
<dbReference type="EMBL" id="BPRB01000176">
    <property type="protein sequence ID" value="GJE60963.1"/>
    <property type="molecule type" value="Genomic_DNA"/>
</dbReference>
<evidence type="ECO:0000313" key="3">
    <source>
        <dbReference type="Proteomes" id="UP001055057"/>
    </source>
</evidence>
<sequence>MPIQPVCRPVPLPNPPPPRLSLREILFLAVCATWVLVVVLTDRAAPLTPPVVPYAIAASR</sequence>
<dbReference type="Proteomes" id="UP001055057">
    <property type="component" value="Unassembled WGS sequence"/>
</dbReference>
<keyword evidence="3" id="KW-1185">Reference proteome</keyword>
<reference evidence="2" key="2">
    <citation type="submission" date="2021-08" db="EMBL/GenBank/DDBJ databases">
        <authorList>
            <person name="Tani A."/>
            <person name="Ola A."/>
            <person name="Ogura Y."/>
            <person name="Katsura K."/>
            <person name="Hayashi T."/>
        </authorList>
    </citation>
    <scope>NUCLEOTIDE SEQUENCE</scope>
    <source>
        <strain evidence="2">DSM 23632</strain>
    </source>
</reference>
<dbReference type="RefSeq" id="WP_238183543.1">
    <property type="nucleotide sequence ID" value="NZ_BPRB01000176.1"/>
</dbReference>
<evidence type="ECO:0000256" key="1">
    <source>
        <dbReference type="SAM" id="Phobius"/>
    </source>
</evidence>
<feature type="transmembrane region" description="Helical" evidence="1">
    <location>
        <begin position="20"/>
        <end position="40"/>
    </location>
</feature>
<protein>
    <submittedName>
        <fullName evidence="2">Uncharacterized protein</fullName>
    </submittedName>
</protein>
<reference evidence="2" key="1">
    <citation type="journal article" date="2021" name="Front. Microbiol.">
        <title>Comprehensive Comparative Genomics and Phenotyping of Methylobacterium Species.</title>
        <authorList>
            <person name="Alessa O."/>
            <person name="Ogura Y."/>
            <person name="Fujitani Y."/>
            <person name="Takami H."/>
            <person name="Hayashi T."/>
            <person name="Sahin N."/>
            <person name="Tani A."/>
        </authorList>
    </citation>
    <scope>NUCLEOTIDE SEQUENCE</scope>
    <source>
        <strain evidence="2">DSM 23632</strain>
    </source>
</reference>
<evidence type="ECO:0000313" key="2">
    <source>
        <dbReference type="EMBL" id="GJE60963.1"/>
    </source>
</evidence>
<name>A0ABQ4U1W7_9HYPH</name>
<keyword evidence="1" id="KW-1133">Transmembrane helix</keyword>
<proteinExistence type="predicted"/>
<accession>A0ABQ4U1W7</accession>
<gene>
    <name evidence="2" type="ORF">MPOCJGCO_3082</name>
</gene>
<comment type="caution">
    <text evidence="2">The sequence shown here is derived from an EMBL/GenBank/DDBJ whole genome shotgun (WGS) entry which is preliminary data.</text>
</comment>